<dbReference type="Proteomes" id="UP000799779">
    <property type="component" value="Unassembled WGS sequence"/>
</dbReference>
<dbReference type="EMBL" id="ML977581">
    <property type="protein sequence ID" value="KAF2001713.1"/>
    <property type="molecule type" value="Genomic_DNA"/>
</dbReference>
<dbReference type="Gene3D" id="1.10.287.110">
    <property type="entry name" value="DnaJ domain"/>
    <property type="match status" value="1"/>
</dbReference>
<dbReference type="InterPro" id="IPR001623">
    <property type="entry name" value="DnaJ_domain"/>
</dbReference>
<dbReference type="SUPFAM" id="SSF46565">
    <property type="entry name" value="Chaperone J-domain"/>
    <property type="match status" value="1"/>
</dbReference>
<dbReference type="PROSITE" id="PS50076">
    <property type="entry name" value="DNAJ_2"/>
    <property type="match status" value="1"/>
</dbReference>
<dbReference type="InterPro" id="IPR036869">
    <property type="entry name" value="J_dom_sf"/>
</dbReference>
<sequence length="627" mass="71529">MDPLPPDPYAALGVSKSADAATIKSTYRKLALKCHPDKVTDPSLKKQKEEEFHRIQQAYEILGDDDKRKSYEAELRLDTLRKEKLARGGNSNPDIRTTHYEVRTAAPAGATFGARGSTRYEERRPTATTTRGYDEERYYDERSSSRKYPTYEAQPKHTSSTARSSRPRDETPIKVTRVSSDRTRSDTKKARDREVRNERSSSGKFPHPSDESSSDEKAREKARWEADYKRRDENVRAESRRQAEIEEVRRAAAELRKKTEGDRRSYEEVRHRRSDDRELYDRQRKLSEQELEAKNYIGRAREAETRPSPIRQGSSSRDVRAETSYFDSRSSRRDRERDIRVTPVDPRRSSAPRKERPSSSGRDRDRKGVPEIVEWESEIRSPPSFKHSSSSPADLHIPRATPQRAQTESSRDHRRSDPSPTPAFRRAETMPSPTEPRRKETIYPRSSGLRRSETAKHEPIVEPVYAPLPVPGSSSTKKYYYPTPAGGVSLHPDDVGVANGHRTILREPDRHRTRSPSPLSKPPIGPHRPVEAYAQVPLAAPRPPTLGRSATMNVSTEAERGRSRPLYGEVGADRRENVRGRQASFSPEKVAYAPKIGPDDIRWSGRRDSGREYPKPPTLGRTATYVY</sequence>
<organism evidence="3 4">
    <name type="scientific">Amniculicola lignicola CBS 123094</name>
    <dbReference type="NCBI Taxonomy" id="1392246"/>
    <lineage>
        <taxon>Eukaryota</taxon>
        <taxon>Fungi</taxon>
        <taxon>Dikarya</taxon>
        <taxon>Ascomycota</taxon>
        <taxon>Pezizomycotina</taxon>
        <taxon>Dothideomycetes</taxon>
        <taxon>Pleosporomycetidae</taxon>
        <taxon>Pleosporales</taxon>
        <taxon>Amniculicolaceae</taxon>
        <taxon>Amniculicola</taxon>
    </lineage>
</organism>
<feature type="compositionally biased region" description="Low complexity" evidence="1">
    <location>
        <begin position="381"/>
        <end position="392"/>
    </location>
</feature>
<dbReference type="SMART" id="SM00271">
    <property type="entry name" value="DnaJ"/>
    <property type="match status" value="1"/>
</dbReference>
<dbReference type="OrthoDB" id="10250354at2759"/>
<dbReference type="Pfam" id="PF00226">
    <property type="entry name" value="DnaJ"/>
    <property type="match status" value="1"/>
</dbReference>
<feature type="compositionally biased region" description="Basic and acidic residues" evidence="1">
    <location>
        <begin position="597"/>
        <end position="614"/>
    </location>
</feature>
<feature type="compositionally biased region" description="Basic and acidic residues" evidence="1">
    <location>
        <begin position="179"/>
        <end position="305"/>
    </location>
</feature>
<feature type="compositionally biased region" description="Basic and acidic residues" evidence="1">
    <location>
        <begin position="132"/>
        <end position="144"/>
    </location>
</feature>
<dbReference type="InterPro" id="IPR018253">
    <property type="entry name" value="DnaJ_domain_CS"/>
</dbReference>
<evidence type="ECO:0000256" key="1">
    <source>
        <dbReference type="SAM" id="MobiDB-lite"/>
    </source>
</evidence>
<evidence type="ECO:0000259" key="2">
    <source>
        <dbReference type="PROSITE" id="PS50076"/>
    </source>
</evidence>
<dbReference type="PRINTS" id="PR00625">
    <property type="entry name" value="JDOMAIN"/>
</dbReference>
<gene>
    <name evidence="3" type="ORF">P154DRAFT_158303</name>
</gene>
<dbReference type="CDD" id="cd06257">
    <property type="entry name" value="DnaJ"/>
    <property type="match status" value="1"/>
</dbReference>
<protein>
    <submittedName>
        <fullName evidence="3">DnaJ-domain-containing protein</fullName>
    </submittedName>
</protein>
<feature type="region of interest" description="Disordered" evidence="1">
    <location>
        <begin position="83"/>
        <end position="458"/>
    </location>
</feature>
<dbReference type="AlphaFoldDB" id="A0A6A5WIN5"/>
<dbReference type="InterPro" id="IPR050817">
    <property type="entry name" value="DjlA_DnaK_co-chaperone"/>
</dbReference>
<accession>A0A6A5WIN5</accession>
<dbReference type="PROSITE" id="PS00636">
    <property type="entry name" value="DNAJ_1"/>
    <property type="match status" value="1"/>
</dbReference>
<keyword evidence="4" id="KW-1185">Reference proteome</keyword>
<feature type="region of interest" description="Disordered" evidence="1">
    <location>
        <begin position="501"/>
        <end position="627"/>
    </location>
</feature>
<feature type="domain" description="J" evidence="2">
    <location>
        <begin position="7"/>
        <end position="75"/>
    </location>
</feature>
<evidence type="ECO:0000313" key="3">
    <source>
        <dbReference type="EMBL" id="KAF2001713.1"/>
    </source>
</evidence>
<name>A0A6A5WIN5_9PLEO</name>
<dbReference type="PANTHER" id="PTHR24074">
    <property type="entry name" value="CO-CHAPERONE PROTEIN DJLA"/>
    <property type="match status" value="1"/>
</dbReference>
<feature type="compositionally biased region" description="Basic and acidic residues" evidence="1">
    <location>
        <begin position="329"/>
        <end position="369"/>
    </location>
</feature>
<reference evidence="3" key="1">
    <citation type="journal article" date="2020" name="Stud. Mycol.">
        <title>101 Dothideomycetes genomes: a test case for predicting lifestyles and emergence of pathogens.</title>
        <authorList>
            <person name="Haridas S."/>
            <person name="Albert R."/>
            <person name="Binder M."/>
            <person name="Bloem J."/>
            <person name="Labutti K."/>
            <person name="Salamov A."/>
            <person name="Andreopoulos B."/>
            <person name="Baker S."/>
            <person name="Barry K."/>
            <person name="Bills G."/>
            <person name="Bluhm B."/>
            <person name="Cannon C."/>
            <person name="Castanera R."/>
            <person name="Culley D."/>
            <person name="Daum C."/>
            <person name="Ezra D."/>
            <person name="Gonzalez J."/>
            <person name="Henrissat B."/>
            <person name="Kuo A."/>
            <person name="Liang C."/>
            <person name="Lipzen A."/>
            <person name="Lutzoni F."/>
            <person name="Magnuson J."/>
            <person name="Mondo S."/>
            <person name="Nolan M."/>
            <person name="Ohm R."/>
            <person name="Pangilinan J."/>
            <person name="Park H.-J."/>
            <person name="Ramirez L."/>
            <person name="Alfaro M."/>
            <person name="Sun H."/>
            <person name="Tritt A."/>
            <person name="Yoshinaga Y."/>
            <person name="Zwiers L.-H."/>
            <person name="Turgeon B."/>
            <person name="Goodwin S."/>
            <person name="Spatafora J."/>
            <person name="Crous P."/>
            <person name="Grigoriev I."/>
        </authorList>
    </citation>
    <scope>NUCLEOTIDE SEQUENCE</scope>
    <source>
        <strain evidence="3">CBS 123094</strain>
    </source>
</reference>
<proteinExistence type="predicted"/>
<evidence type="ECO:0000313" key="4">
    <source>
        <dbReference type="Proteomes" id="UP000799779"/>
    </source>
</evidence>